<reference evidence="1" key="1">
    <citation type="submission" date="2023-10" db="EMBL/GenBank/DDBJ databases">
        <authorList>
            <person name="Chen Y."/>
            <person name="Shah S."/>
            <person name="Dougan E. K."/>
            <person name="Thang M."/>
            <person name="Chan C."/>
        </authorList>
    </citation>
    <scope>NUCLEOTIDE SEQUENCE [LARGE SCALE GENOMIC DNA]</scope>
</reference>
<sequence length="108" mass="12067">MGEREVLSRPLNALEALCEQREAKMASRHAFSESLFYFLDDFTVAAMMRVAIGPKSGVESLLSSTEARFIDVKPGSVGWPDAEERERILEGRLQVVQMPRGVRGPLDE</sequence>
<name>A0ABN9YGB9_9DINO</name>
<accession>A0ABN9YGB9</accession>
<dbReference type="Proteomes" id="UP001189429">
    <property type="component" value="Unassembled WGS sequence"/>
</dbReference>
<gene>
    <name evidence="1" type="ORF">PCOR1329_LOCUS84321</name>
</gene>
<dbReference type="EMBL" id="CAUYUJ010022315">
    <property type="protein sequence ID" value="CAK0910061.1"/>
    <property type="molecule type" value="Genomic_DNA"/>
</dbReference>
<keyword evidence="2" id="KW-1185">Reference proteome</keyword>
<organism evidence="1 2">
    <name type="scientific">Prorocentrum cordatum</name>
    <dbReference type="NCBI Taxonomy" id="2364126"/>
    <lineage>
        <taxon>Eukaryota</taxon>
        <taxon>Sar</taxon>
        <taxon>Alveolata</taxon>
        <taxon>Dinophyceae</taxon>
        <taxon>Prorocentrales</taxon>
        <taxon>Prorocentraceae</taxon>
        <taxon>Prorocentrum</taxon>
    </lineage>
</organism>
<protein>
    <recommendedName>
        <fullName evidence="3">Inositol-pentakisphosphate 2-kinase</fullName>
    </recommendedName>
</protein>
<evidence type="ECO:0000313" key="2">
    <source>
        <dbReference type="Proteomes" id="UP001189429"/>
    </source>
</evidence>
<evidence type="ECO:0008006" key="3">
    <source>
        <dbReference type="Google" id="ProtNLM"/>
    </source>
</evidence>
<proteinExistence type="predicted"/>
<evidence type="ECO:0000313" key="1">
    <source>
        <dbReference type="EMBL" id="CAK0910061.1"/>
    </source>
</evidence>
<comment type="caution">
    <text evidence="1">The sequence shown here is derived from an EMBL/GenBank/DDBJ whole genome shotgun (WGS) entry which is preliminary data.</text>
</comment>